<evidence type="ECO:0000313" key="4">
    <source>
        <dbReference type="Proteomes" id="UP000478148"/>
    </source>
</evidence>
<keyword evidence="2" id="KW-0812">Transmembrane</keyword>
<feature type="transmembrane region" description="Helical" evidence="2">
    <location>
        <begin position="118"/>
        <end position="141"/>
    </location>
</feature>
<feature type="region of interest" description="Disordered" evidence="1">
    <location>
        <begin position="1"/>
        <end position="51"/>
    </location>
</feature>
<sequence length="403" mass="42064">MTAAWPAPDPNAAWPASDPSAARPANDGNSAARPAHDSSTPSPSTAAWPTADNRLERGYRTLLLAYPRRHRRRHGTEVVTTLLEMAEPGQRRPRVAEALHLIGSGLRLRFRLPAGRPFMAIAAVLTALTIGGFGAAAGSWLGAQTFADLPDEAGMARLTKQAGGDDTIHLLYSSSSWTADTAHSSSQADGTWDADQVRERFAADGWSVSGFTPITGMSGTVDDSGSPIEVPLHGKRFTAESGGLIVNVTGWNPAENSAVDLPSHVSFYAMPKQTTAFLPLVVVGTAAGLLTGWLVAAAVAYRMAAAPPGRRRTAAALWGATLTALALPAVALYGNVMRVFRDGSVEGGPPLTVHSAFTPGEYYPFGPQWLVLALTVAGLVVAVAATVTARPGEQPPQPGVVPG</sequence>
<accession>A0A6M1LDB7</accession>
<comment type="caution">
    <text evidence="3">The sequence shown here is derived from an EMBL/GenBank/DDBJ whole genome shotgun (WGS) entry which is preliminary data.</text>
</comment>
<evidence type="ECO:0000256" key="2">
    <source>
        <dbReference type="SAM" id="Phobius"/>
    </source>
</evidence>
<feature type="compositionally biased region" description="Low complexity" evidence="1">
    <location>
        <begin position="1"/>
        <end position="26"/>
    </location>
</feature>
<reference evidence="3 4" key="1">
    <citation type="submission" date="2020-02" db="EMBL/GenBank/DDBJ databases">
        <title>Draft Genome Sequence of Verrucosispora sp. Strain CWR15, Isolated from Gulf of Mexico Sponge.</title>
        <authorList>
            <person name="Kennedy S.J."/>
            <person name="Cella E."/>
            <person name="Azarian T."/>
            <person name="Baker B.J."/>
            <person name="Shaw L.N."/>
        </authorList>
    </citation>
    <scope>NUCLEOTIDE SEQUENCE [LARGE SCALE GENOMIC DNA]</scope>
    <source>
        <strain evidence="3 4">CWR15</strain>
    </source>
</reference>
<feature type="compositionally biased region" description="Low complexity" evidence="1">
    <location>
        <begin position="38"/>
        <end position="51"/>
    </location>
</feature>
<evidence type="ECO:0000256" key="1">
    <source>
        <dbReference type="SAM" id="MobiDB-lite"/>
    </source>
</evidence>
<keyword evidence="4" id="KW-1185">Reference proteome</keyword>
<keyword evidence="2" id="KW-0472">Membrane</keyword>
<organism evidence="3 4">
    <name type="scientific">Verrucosispora sioxanthis</name>
    <dbReference type="NCBI Taxonomy" id="2499994"/>
    <lineage>
        <taxon>Bacteria</taxon>
        <taxon>Bacillati</taxon>
        <taxon>Actinomycetota</taxon>
        <taxon>Actinomycetes</taxon>
        <taxon>Micromonosporales</taxon>
        <taxon>Micromonosporaceae</taxon>
        <taxon>Micromonospora</taxon>
    </lineage>
</organism>
<gene>
    <name evidence="3" type="ORF">ENC19_27850</name>
</gene>
<feature type="transmembrane region" description="Helical" evidence="2">
    <location>
        <begin position="276"/>
        <end position="301"/>
    </location>
</feature>
<feature type="transmembrane region" description="Helical" evidence="2">
    <location>
        <begin position="313"/>
        <end position="334"/>
    </location>
</feature>
<feature type="transmembrane region" description="Helical" evidence="2">
    <location>
        <begin position="369"/>
        <end position="389"/>
    </location>
</feature>
<dbReference type="Proteomes" id="UP000478148">
    <property type="component" value="Unassembled WGS sequence"/>
</dbReference>
<evidence type="ECO:0000313" key="3">
    <source>
        <dbReference type="EMBL" id="NGM16171.1"/>
    </source>
</evidence>
<dbReference type="AlphaFoldDB" id="A0A6M1LDB7"/>
<keyword evidence="2" id="KW-1133">Transmembrane helix</keyword>
<proteinExistence type="predicted"/>
<name>A0A6M1LDB7_9ACTN</name>
<dbReference type="RefSeq" id="WP_164450025.1">
    <property type="nucleotide sequence ID" value="NZ_SAIY01000013.1"/>
</dbReference>
<protein>
    <submittedName>
        <fullName evidence="3">Uncharacterized protein</fullName>
    </submittedName>
</protein>
<dbReference type="EMBL" id="SAIY01000013">
    <property type="protein sequence ID" value="NGM16171.1"/>
    <property type="molecule type" value="Genomic_DNA"/>
</dbReference>